<protein>
    <submittedName>
        <fullName evidence="1">Uncharacterized protein</fullName>
    </submittedName>
</protein>
<accession>A0A1Y2ER16</accession>
<evidence type="ECO:0000313" key="2">
    <source>
        <dbReference type="Proteomes" id="UP000193920"/>
    </source>
</evidence>
<keyword evidence="2" id="KW-1185">Reference proteome</keyword>
<name>A0A1Y2ER16_9FUNG</name>
<comment type="caution">
    <text evidence="1">The sequence shown here is derived from an EMBL/GenBank/DDBJ whole genome shotgun (WGS) entry which is preliminary data.</text>
</comment>
<dbReference type="EMBL" id="MCOG01000031">
    <property type="protein sequence ID" value="ORY74031.1"/>
    <property type="molecule type" value="Genomic_DNA"/>
</dbReference>
<gene>
    <name evidence="1" type="ORF">LY90DRAFT_502890</name>
</gene>
<evidence type="ECO:0000313" key="1">
    <source>
        <dbReference type="EMBL" id="ORY74031.1"/>
    </source>
</evidence>
<dbReference type="Proteomes" id="UP000193920">
    <property type="component" value="Unassembled WGS sequence"/>
</dbReference>
<organism evidence="1 2">
    <name type="scientific">Neocallimastix californiae</name>
    <dbReference type="NCBI Taxonomy" id="1754190"/>
    <lineage>
        <taxon>Eukaryota</taxon>
        <taxon>Fungi</taxon>
        <taxon>Fungi incertae sedis</taxon>
        <taxon>Chytridiomycota</taxon>
        <taxon>Chytridiomycota incertae sedis</taxon>
        <taxon>Neocallimastigomycetes</taxon>
        <taxon>Neocallimastigales</taxon>
        <taxon>Neocallimastigaceae</taxon>
        <taxon>Neocallimastix</taxon>
    </lineage>
</organism>
<reference evidence="1 2" key="1">
    <citation type="submission" date="2016-08" db="EMBL/GenBank/DDBJ databases">
        <title>A Parts List for Fungal Cellulosomes Revealed by Comparative Genomics.</title>
        <authorList>
            <consortium name="DOE Joint Genome Institute"/>
            <person name="Haitjema C.H."/>
            <person name="Gilmore S.P."/>
            <person name="Henske J.K."/>
            <person name="Solomon K.V."/>
            <person name="De Groot R."/>
            <person name="Kuo A."/>
            <person name="Mondo S.J."/>
            <person name="Salamov A.A."/>
            <person name="Labutti K."/>
            <person name="Zhao Z."/>
            <person name="Chiniquy J."/>
            <person name="Barry K."/>
            <person name="Brewer H.M."/>
            <person name="Purvine S.O."/>
            <person name="Wright A.T."/>
            <person name="Boxma B."/>
            <person name="Van Alen T."/>
            <person name="Hackstein J.H."/>
            <person name="Baker S.E."/>
            <person name="Grigoriev I.V."/>
            <person name="O'Malley M.A."/>
        </authorList>
    </citation>
    <scope>NUCLEOTIDE SEQUENCE [LARGE SCALE GENOMIC DNA]</scope>
    <source>
        <strain evidence="1 2">G1</strain>
    </source>
</reference>
<dbReference type="AlphaFoldDB" id="A0A1Y2ER16"/>
<sequence length="175" mass="20240">MNNPYSKNAKVNSPIYDINGIDINNRIYVTERDIFPTFRNEELGRTYFSLEITYQELYNLAIETVFEVFIEKIFMFDGKKKKNENICKTLCYVNDIESSAIEDTEDTTPGNSIKQFKFTVNQSTSIFEAIDSITPKHMIKSKILIKGNQEELGMNKALILKSKEDQNLNVIKITK</sequence>
<proteinExistence type="predicted"/>